<evidence type="ECO:0000313" key="1">
    <source>
        <dbReference type="Proteomes" id="UP000887565"/>
    </source>
</evidence>
<dbReference type="Proteomes" id="UP000887565">
    <property type="component" value="Unplaced"/>
</dbReference>
<reference evidence="2" key="1">
    <citation type="submission" date="2022-11" db="UniProtKB">
        <authorList>
            <consortium name="WormBaseParasite"/>
        </authorList>
    </citation>
    <scope>IDENTIFICATION</scope>
</reference>
<dbReference type="AlphaFoldDB" id="A0A915KX65"/>
<evidence type="ECO:0000313" key="2">
    <source>
        <dbReference type="WBParaSite" id="nRc.2.0.1.t43059-RA"/>
    </source>
</evidence>
<organism evidence="1 2">
    <name type="scientific">Romanomermis culicivorax</name>
    <name type="common">Nematode worm</name>
    <dbReference type="NCBI Taxonomy" id="13658"/>
    <lineage>
        <taxon>Eukaryota</taxon>
        <taxon>Metazoa</taxon>
        <taxon>Ecdysozoa</taxon>
        <taxon>Nematoda</taxon>
        <taxon>Enoplea</taxon>
        <taxon>Dorylaimia</taxon>
        <taxon>Mermithida</taxon>
        <taxon>Mermithoidea</taxon>
        <taxon>Mermithidae</taxon>
        <taxon>Romanomermis</taxon>
    </lineage>
</organism>
<name>A0A915KX65_ROMCU</name>
<sequence length="163" mass="19358">MLRVAKAATSITNCCKKRAPFSLLGWLSWLERVDDDRHQQHTTDPIFAHSIIEHEDQICISVSKLPRCKGRSYPGDELEKRQAFHCLNKREQKAQEWKRMLDEERQDRDESHNLRANQYFTQRLAIQHQQKKTNLLGWLMDQLVIAVTLEMLLKLETLWLLKH</sequence>
<proteinExistence type="predicted"/>
<protein>
    <submittedName>
        <fullName evidence="2">Uncharacterized protein</fullName>
    </submittedName>
</protein>
<dbReference type="WBParaSite" id="nRc.2.0.1.t43059-RA">
    <property type="protein sequence ID" value="nRc.2.0.1.t43059-RA"/>
    <property type="gene ID" value="nRc.2.0.1.g43059"/>
</dbReference>
<keyword evidence="1" id="KW-1185">Reference proteome</keyword>
<accession>A0A915KX65</accession>